<dbReference type="SUPFAM" id="SSF81330">
    <property type="entry name" value="Gated mechanosensitive channel"/>
    <property type="match status" value="1"/>
</dbReference>
<dbReference type="AlphaFoldDB" id="A0A2H0RHR3"/>
<dbReference type="Pfam" id="PF01741">
    <property type="entry name" value="MscL"/>
    <property type="match status" value="1"/>
</dbReference>
<evidence type="ECO:0000313" key="1">
    <source>
        <dbReference type="EMBL" id="PIR45997.1"/>
    </source>
</evidence>
<evidence type="ECO:0008006" key="3">
    <source>
        <dbReference type="Google" id="ProtNLM"/>
    </source>
</evidence>
<dbReference type="EMBL" id="PCYK01000014">
    <property type="protein sequence ID" value="PIR45997.1"/>
    <property type="molecule type" value="Genomic_DNA"/>
</dbReference>
<name>A0A2H0RHR3_9BACT</name>
<dbReference type="InterPro" id="IPR037673">
    <property type="entry name" value="MSC/AndL"/>
</dbReference>
<evidence type="ECO:0000313" key="2">
    <source>
        <dbReference type="Proteomes" id="UP000230431"/>
    </source>
</evidence>
<dbReference type="Proteomes" id="UP000230431">
    <property type="component" value="Unassembled WGS sequence"/>
</dbReference>
<dbReference type="Gene3D" id="1.10.1200.120">
    <property type="entry name" value="Large-conductance mechanosensitive channel, MscL, domain 1"/>
    <property type="match status" value="1"/>
</dbReference>
<gene>
    <name evidence="1" type="ORF">COV08_01840</name>
</gene>
<comment type="caution">
    <text evidence="1">The sequence shown here is derived from an EMBL/GenBank/DDBJ whole genome shotgun (WGS) entry which is preliminary data.</text>
</comment>
<proteinExistence type="predicted"/>
<reference evidence="1 2" key="1">
    <citation type="submission" date="2017-09" db="EMBL/GenBank/DDBJ databases">
        <title>Depth-based differentiation of microbial function through sediment-hosted aquifers and enrichment of novel symbionts in the deep terrestrial subsurface.</title>
        <authorList>
            <person name="Probst A.J."/>
            <person name="Ladd B."/>
            <person name="Jarett J.K."/>
            <person name="Geller-Mcgrath D.E."/>
            <person name="Sieber C.M."/>
            <person name="Emerson J.B."/>
            <person name="Anantharaman K."/>
            <person name="Thomas B.C."/>
            <person name="Malmstrom R."/>
            <person name="Stieglmeier M."/>
            <person name="Klingl A."/>
            <person name="Woyke T."/>
            <person name="Ryan C.M."/>
            <person name="Banfield J.F."/>
        </authorList>
    </citation>
    <scope>NUCLEOTIDE SEQUENCE [LARGE SCALE GENOMIC DNA]</scope>
    <source>
        <strain evidence="1">CG10_big_fil_rev_8_21_14_0_10_49_38</strain>
    </source>
</reference>
<sequence>MISFVLVAFAIFFFVVKPMNLLVSRARREAPADPTTKKCPECLSEIPRPARRCAHCAQAVD</sequence>
<organism evidence="1 2">
    <name type="scientific">Candidatus Vogelbacteria bacterium CG10_big_fil_rev_8_21_14_0_10_49_38</name>
    <dbReference type="NCBI Taxonomy" id="1975043"/>
    <lineage>
        <taxon>Bacteria</taxon>
        <taxon>Candidatus Vogeliibacteriota</taxon>
    </lineage>
</organism>
<protein>
    <recommendedName>
        <fullName evidence="3">Large conductance mechanosensitive channel protein MscL</fullName>
    </recommendedName>
</protein>
<accession>A0A2H0RHR3</accession>
<dbReference type="InterPro" id="IPR036019">
    <property type="entry name" value="MscL_channel"/>
</dbReference>